<evidence type="ECO:0000313" key="1">
    <source>
        <dbReference type="EMBL" id="SPH20785.1"/>
    </source>
</evidence>
<evidence type="ECO:0000313" key="2">
    <source>
        <dbReference type="Proteomes" id="UP000244880"/>
    </source>
</evidence>
<keyword evidence="2" id="KW-1185">Reference proteome</keyword>
<name>A0A2R8BCI4_9RHOB</name>
<dbReference type="AlphaFoldDB" id="A0A2R8BCI4"/>
<dbReference type="Proteomes" id="UP000244880">
    <property type="component" value="Unassembled WGS sequence"/>
</dbReference>
<reference evidence="1 2" key="1">
    <citation type="submission" date="2018-03" db="EMBL/GenBank/DDBJ databases">
        <authorList>
            <person name="Keele B.F."/>
        </authorList>
    </citation>
    <scope>NUCLEOTIDE SEQUENCE [LARGE SCALE GENOMIC DNA]</scope>
    <source>
        <strain evidence="1 2">CECT 8599</strain>
    </source>
</reference>
<protein>
    <submittedName>
        <fullName evidence="1">Uncharacterized protein</fullName>
    </submittedName>
</protein>
<dbReference type="EMBL" id="OMOR01000001">
    <property type="protein sequence ID" value="SPH20785.1"/>
    <property type="molecule type" value="Genomic_DNA"/>
</dbReference>
<gene>
    <name evidence="1" type="ORF">ASD8599_01526</name>
</gene>
<proteinExistence type="predicted"/>
<organism evidence="1 2">
    <name type="scientific">Ascidiaceihabitans donghaensis</name>
    <dbReference type="NCBI Taxonomy" id="1510460"/>
    <lineage>
        <taxon>Bacteria</taxon>
        <taxon>Pseudomonadati</taxon>
        <taxon>Pseudomonadota</taxon>
        <taxon>Alphaproteobacteria</taxon>
        <taxon>Rhodobacterales</taxon>
        <taxon>Paracoccaceae</taxon>
        <taxon>Ascidiaceihabitans</taxon>
    </lineage>
</organism>
<sequence>MTHIGVSIEGMHCFFLHLVFENSARHLRFAWQRQARLHKLMIATCTTQGVVAGWGIA</sequence>
<accession>A0A2R8BCI4</accession>